<dbReference type="InterPro" id="IPR007110">
    <property type="entry name" value="Ig-like_dom"/>
</dbReference>
<dbReference type="InterPro" id="IPR036179">
    <property type="entry name" value="Ig-like_dom_sf"/>
</dbReference>
<dbReference type="SMART" id="SM00409">
    <property type="entry name" value="IG"/>
    <property type="match status" value="2"/>
</dbReference>
<gene>
    <name evidence="20" type="primary">ALPK2</name>
</gene>
<feature type="region of interest" description="Disordered" evidence="17">
    <location>
        <begin position="274"/>
        <end position="300"/>
    </location>
</feature>
<dbReference type="Pfam" id="PF07679">
    <property type="entry name" value="I-set"/>
    <property type="match status" value="2"/>
</dbReference>
<feature type="compositionally biased region" description="Polar residues" evidence="17">
    <location>
        <begin position="831"/>
        <end position="858"/>
    </location>
</feature>
<feature type="region of interest" description="Disordered" evidence="17">
    <location>
        <begin position="1136"/>
        <end position="1270"/>
    </location>
</feature>
<keyword evidence="4" id="KW-1003">Cell membrane</keyword>
<keyword evidence="6" id="KW-0808">Transferase</keyword>
<evidence type="ECO:0000256" key="15">
    <source>
        <dbReference type="ARBA" id="ARBA00073273"/>
    </source>
</evidence>
<dbReference type="InterPro" id="IPR013783">
    <property type="entry name" value="Ig-like_fold"/>
</dbReference>
<evidence type="ECO:0000256" key="16">
    <source>
        <dbReference type="ARBA" id="ARBA00080408"/>
    </source>
</evidence>
<dbReference type="GO" id="GO:0004674">
    <property type="term" value="F:protein serine/threonine kinase activity"/>
    <property type="evidence" value="ECO:0007669"/>
    <property type="project" value="UniProtKB-KW"/>
</dbReference>
<feature type="region of interest" description="Disordered" evidence="17">
    <location>
        <begin position="655"/>
        <end position="750"/>
    </location>
</feature>
<feature type="region of interest" description="Disordered" evidence="17">
    <location>
        <begin position="381"/>
        <end position="602"/>
    </location>
</feature>
<reference evidence="20" key="1">
    <citation type="submission" date="2019-05" db="EMBL/GenBank/DDBJ databases">
        <authorList>
            <person name="Zhang S."/>
            <person name="Liu J."/>
        </authorList>
    </citation>
    <scope>NUCLEOTIDE SEQUENCE [LARGE SCALE GENOMIC DNA]</scope>
</reference>
<feature type="compositionally biased region" description="Polar residues" evidence="17">
    <location>
        <begin position="1169"/>
        <end position="1185"/>
    </location>
</feature>
<dbReference type="GO" id="GO:0005524">
    <property type="term" value="F:ATP binding"/>
    <property type="evidence" value="ECO:0007669"/>
    <property type="project" value="InterPro"/>
</dbReference>
<comment type="similarity">
    <text evidence="2">Belongs to the protein kinase superfamily. Alpha-type protein kinase family. ALPK subfamily.</text>
</comment>
<dbReference type="SUPFAM" id="SSF48726">
    <property type="entry name" value="Immunoglobulin"/>
    <property type="match status" value="2"/>
</dbReference>
<feature type="compositionally biased region" description="Polar residues" evidence="17">
    <location>
        <begin position="162"/>
        <end position="176"/>
    </location>
</feature>
<keyword evidence="21" id="KW-1185">Reference proteome</keyword>
<reference evidence="20" key="3">
    <citation type="submission" date="2025-09" db="UniProtKB">
        <authorList>
            <consortium name="Ensembl"/>
        </authorList>
    </citation>
    <scope>IDENTIFICATION</scope>
</reference>
<dbReference type="PANTHER" id="PTHR47091">
    <property type="entry name" value="ALPHA-PROTEIN KINASE 2-RELATED"/>
    <property type="match status" value="1"/>
</dbReference>
<evidence type="ECO:0000313" key="21">
    <source>
        <dbReference type="Proteomes" id="UP000694520"/>
    </source>
</evidence>
<feature type="compositionally biased region" description="Basic and acidic residues" evidence="17">
    <location>
        <begin position="449"/>
        <end position="462"/>
    </location>
</feature>
<dbReference type="SUPFAM" id="SSF56112">
    <property type="entry name" value="Protein kinase-like (PK-like)"/>
    <property type="match status" value="1"/>
</dbReference>
<keyword evidence="5" id="KW-0723">Serine/threonine-protein kinase</keyword>
<evidence type="ECO:0000256" key="14">
    <source>
        <dbReference type="ARBA" id="ARBA00059647"/>
    </source>
</evidence>
<proteinExistence type="inferred from homology"/>
<feature type="compositionally biased region" description="Basic and acidic residues" evidence="17">
    <location>
        <begin position="534"/>
        <end position="547"/>
    </location>
</feature>
<dbReference type="CDD" id="cd16974">
    <property type="entry name" value="Alpha_kinase_ALPK2"/>
    <property type="match status" value="1"/>
</dbReference>
<evidence type="ECO:0000256" key="9">
    <source>
        <dbReference type="ARBA" id="ARBA00023136"/>
    </source>
</evidence>
<keyword evidence="10" id="KW-1015">Disulfide bond</keyword>
<dbReference type="InterPro" id="IPR003599">
    <property type="entry name" value="Ig_sub"/>
</dbReference>
<feature type="region of interest" description="Disordered" evidence="17">
    <location>
        <begin position="1814"/>
        <end position="1849"/>
    </location>
</feature>
<dbReference type="PROSITE" id="PS51158">
    <property type="entry name" value="ALPHA_KINASE"/>
    <property type="match status" value="1"/>
</dbReference>
<dbReference type="InterPro" id="IPR013098">
    <property type="entry name" value="Ig_I-set"/>
</dbReference>
<evidence type="ECO:0000259" key="18">
    <source>
        <dbReference type="PROSITE" id="PS50835"/>
    </source>
</evidence>
<reference evidence="20" key="2">
    <citation type="submission" date="2025-08" db="UniProtKB">
        <authorList>
            <consortium name="Ensembl"/>
        </authorList>
    </citation>
    <scope>IDENTIFICATION</scope>
</reference>
<evidence type="ECO:0000256" key="10">
    <source>
        <dbReference type="ARBA" id="ARBA00023157"/>
    </source>
</evidence>
<keyword evidence="9" id="KW-0472">Membrane</keyword>
<dbReference type="SMART" id="SM00408">
    <property type="entry name" value="IGc2"/>
    <property type="match status" value="2"/>
</dbReference>
<evidence type="ECO:0000256" key="13">
    <source>
        <dbReference type="ARBA" id="ARBA00048679"/>
    </source>
</evidence>
<feature type="domain" description="Ig-like" evidence="18">
    <location>
        <begin position="7"/>
        <end position="114"/>
    </location>
</feature>
<dbReference type="GO" id="GO:0003308">
    <property type="term" value="P:negative regulation of Wnt signaling pathway involved in heart development"/>
    <property type="evidence" value="ECO:0007669"/>
    <property type="project" value="Ensembl"/>
</dbReference>
<feature type="region of interest" description="Disordered" evidence="17">
    <location>
        <begin position="1578"/>
        <end position="1598"/>
    </location>
</feature>
<dbReference type="Gene3D" id="3.20.200.10">
    <property type="entry name" value="MHCK/EF2 kinase"/>
    <property type="match status" value="1"/>
</dbReference>
<comment type="subcellular location">
    <subcellularLocation>
        <location evidence="1">Basolateral cell membrane</location>
    </subcellularLocation>
</comment>
<dbReference type="InterPro" id="IPR003598">
    <property type="entry name" value="Ig_sub2"/>
</dbReference>
<dbReference type="Pfam" id="PF02816">
    <property type="entry name" value="Alpha_kinase"/>
    <property type="match status" value="1"/>
</dbReference>
<comment type="function">
    <text evidence="14">Protein kinase that recognizes phosphorylation sites in which the surrounding peptides have an alpha-helical conformation. Regulates cardiac development and cardiomyocyte differentiation by negatively regulating Wnt/beta-catenin signaling.</text>
</comment>
<evidence type="ECO:0000256" key="2">
    <source>
        <dbReference type="ARBA" id="ARBA00008651"/>
    </source>
</evidence>
<dbReference type="GO" id="GO:0042981">
    <property type="term" value="P:regulation of apoptotic process"/>
    <property type="evidence" value="ECO:0007669"/>
    <property type="project" value="Ensembl"/>
</dbReference>
<comment type="catalytic activity">
    <reaction evidence="12">
        <text>L-threonyl-[protein] + ATP = O-phospho-L-threonyl-[protein] + ADP + H(+)</text>
        <dbReference type="Rhea" id="RHEA:46608"/>
        <dbReference type="Rhea" id="RHEA-COMP:11060"/>
        <dbReference type="Rhea" id="RHEA-COMP:11605"/>
        <dbReference type="ChEBI" id="CHEBI:15378"/>
        <dbReference type="ChEBI" id="CHEBI:30013"/>
        <dbReference type="ChEBI" id="CHEBI:30616"/>
        <dbReference type="ChEBI" id="CHEBI:61977"/>
        <dbReference type="ChEBI" id="CHEBI:456216"/>
        <dbReference type="EC" id="2.7.11.1"/>
    </reaction>
</comment>
<dbReference type="Proteomes" id="UP000694520">
    <property type="component" value="Chromosome 21"/>
</dbReference>
<feature type="compositionally biased region" description="Low complexity" evidence="17">
    <location>
        <begin position="394"/>
        <end position="405"/>
    </location>
</feature>
<feature type="region of interest" description="Disordered" evidence="17">
    <location>
        <begin position="1517"/>
        <end position="1538"/>
    </location>
</feature>
<feature type="region of interest" description="Disordered" evidence="17">
    <location>
        <begin position="870"/>
        <end position="954"/>
    </location>
</feature>
<evidence type="ECO:0000256" key="12">
    <source>
        <dbReference type="ARBA" id="ARBA00047899"/>
    </source>
</evidence>
<feature type="region of interest" description="Disordered" evidence="17">
    <location>
        <begin position="2200"/>
        <end position="2235"/>
    </location>
</feature>
<feature type="compositionally biased region" description="Basic and acidic residues" evidence="17">
    <location>
        <begin position="1187"/>
        <end position="1205"/>
    </location>
</feature>
<evidence type="ECO:0000256" key="4">
    <source>
        <dbReference type="ARBA" id="ARBA00022475"/>
    </source>
</evidence>
<evidence type="ECO:0000256" key="11">
    <source>
        <dbReference type="ARBA" id="ARBA00023319"/>
    </source>
</evidence>
<feature type="domain" description="Ig-like" evidence="18">
    <location>
        <begin position="1851"/>
        <end position="1939"/>
    </location>
</feature>
<feature type="compositionally biased region" description="Polar residues" evidence="17">
    <location>
        <begin position="1238"/>
        <end position="1253"/>
    </location>
</feature>
<evidence type="ECO:0000256" key="17">
    <source>
        <dbReference type="SAM" id="MobiDB-lite"/>
    </source>
</evidence>
<organism evidence="20 21">
    <name type="scientific">Bos mutus grunniens</name>
    <name type="common">Wild yak</name>
    <name type="synonym">Bos grunniens</name>
    <dbReference type="NCBI Taxonomy" id="30521"/>
    <lineage>
        <taxon>Eukaryota</taxon>
        <taxon>Metazoa</taxon>
        <taxon>Chordata</taxon>
        <taxon>Craniata</taxon>
        <taxon>Vertebrata</taxon>
        <taxon>Euteleostomi</taxon>
        <taxon>Mammalia</taxon>
        <taxon>Eutheria</taxon>
        <taxon>Laurasiatheria</taxon>
        <taxon>Artiodactyla</taxon>
        <taxon>Ruminantia</taxon>
        <taxon>Pecora</taxon>
        <taxon>Bovidae</taxon>
        <taxon>Bovinae</taxon>
        <taxon>Bos</taxon>
    </lineage>
</organism>
<sequence>MADSGGPQRRALCFLSTLLSQKVPEKSDAVLRCTISGQPKPEVTWYKNGRTIDECGSVSSYEFFENQYVHVLHLYCCTQNDTAVYQVSARNCFGMICCSASIEVQCPTEDQPLSPNPKDDGHTGWKHDTETYEQESPNHTDEKEHPYKEGEGIASGPPTSADAPSSKSSGAHSLQVSADRDPGSDNPLAVKDTRQTEEAGGAANTEGVADGLRFPSSSDAPDKQDVCGHRAVHSEVPRLTDGALDPEGPNEEALNSSHQNARVQKYISFGLALTRADSSAPPGTRPVSPPASSTDSDSDYELCPEITLTCAEEFSDDDLEYLECSDVMTDYSNAIWQRNLPGTERVFLLESDDEEMEFSECSLGGPPVSDDTGPMDATAGLCGHHSPPQEVGGRSSRASTHRASSLQEGMPLPLGLQQDGPATVTDPGRYKPPAALEAAEDGYPGIQGETRDSHQAGKEFSGDKLLNMDKAVAGTEGKHLSGESGQPGMSRCLETRAERRVGGKDGWSQRGSEKPARTWRPGIKGKAKRLNSSLEERTAEASLDRLCPKGPVKHPLTPSDKRTSSHARAEGTDLKPQLPAGGPEVPTQAEPEAKTLQAPPGLLSKEETLHFQREGVRATDVFETCKVSGWSDHPQVQIQETVREQISLSHMPAFSEPTGEEPTFPGTTTESLPNLGGINKESASLAKHPEVDGCTQGARHEENQGDNMLRRSGRDLGRALSIPEASSEATSPCELLGPPPQPQAASASPEFAHTVPALETMCAAGPGDRVAVCGPERLEAGDQEACDIVGSPVGAPVGKHLPQEMCSLDLELAGQSKPPDLCPPDDKTLDVLSQTRGPEPPQTTCGSSGERTSPDSPLFISTFTWNISQKASKGATGEDLANIEGSASTSASIVKAGQERLSPSHSRDLEERWPPSPESGSSVWAIEGSDKNSSPGAPDSADIPAGHSPVTKFPREKPTTLIANVECSEVTGANSNTSALSVAPKSHPSKYLAVSVAGDSHAGGPEESSPWAPDGNASRLPSSVQLAHVFNGSTIKSSRELGPMVPSHSPVTKFPREKPTTLIANVECSEVTGANSNTSALSVAPKSHPSKYLAVSVAGDSHAGGPEESSPWAPDGNASRLPSSVQLAHVFNGSTIKSSRELGPMVPSGPGIHVRVPQLPEGEGFGGSSPLQINNLSRTKSQTGHTADPRTLEENFQEKGSETAERVQQGSSDDNFQETLPTTSVGQVETNLVPLDCSSASSTERRGQSSGTRVSVVAESPMKDDSQPLSQAPLLSNVLLDKSKERSPGCWEAGKKLKIITLEASVSETWPLGQLTDSEFKGMAAGLIPDRIRAIPDVLKAGAAVPKPGPSKTASACSPQVEYSSAIANNRKIHKREERAGCASWSCLSSQYLSQRRFLESSVDPVEGKKVCVTGLLPEAFRTGRKENANRVSQNRDENRLKRDRPAFFKQLLSCPNILESSVDPTDEMSVGWARVETPEPSESTLGAIAVENKPKGGHLDQRLEVQPAILQVPCAQQSGETPPSENGTNQNQGDCMGWEAGQSRHERAKGDMRSAILPVPGAVQGGEAMPGAHIRSQVQEDGERRSGGPGRSKSNGAALVSPALALSGGLARVNPPSVGVTTHSFTARSDDLCEEDSVEPRNHEHAFSDSEERRAMKSEWKQAPSSRGLTRGPFTSSPERRGIADFSRSHRIEEREIEETPAGETKPTGTSGSPAGPLASVSGVHASAKAPNMLLDPYQQGSTLGHGKKSGEEEKVGPVAAQASHPPPPAAMKSPEVKEKQKTPGSGHLAEGVKKKILSRVAALRLRLEEKEKVRRHSVFESPKPETSVSRTDEKGEPQRPPCQSEGRAPVLLKKIQAEMSPDHSGNVKLSCQFAEIHEDSTISWTKDSTSIAQVQRRAGDNSMVSLAILQASQKDQGLYYCCIKNSYGRVTAEFNLTAEVLKQLSSHPDVKVYEEIEFSQLIFREDFLRDSYFGGRLHGQIATEELHFGEGVHRRAFRSKVLRGLTPVFKPGHACVLKVHNAVAYGTRNNDELIQRNYRLAAQECYVQNTARHYAQIYAAEAQPLEGFGEVPEIIPIFLIHRPENNIPYATVEEELIGEFVKYSIRDGKEINFLRRESEAGQKCCTFQHWVYQKTSGCLLVTDMQGVGMKLTDVGIATEAKGYKGFKGNCSMTFIDQFKALHQCNKYCKMLGLKSLQDNSQKQKKPSIGRSKIQPGTTAVKKAASGSLAEKKS</sequence>
<feature type="compositionally biased region" description="Basic and acidic residues" evidence="17">
    <location>
        <begin position="1679"/>
        <end position="1695"/>
    </location>
</feature>
<dbReference type="SMART" id="SM00811">
    <property type="entry name" value="Alpha_kinase"/>
    <property type="match status" value="1"/>
</dbReference>
<evidence type="ECO:0000256" key="6">
    <source>
        <dbReference type="ARBA" id="ARBA00022679"/>
    </source>
</evidence>
<feature type="compositionally biased region" description="Polar residues" evidence="17">
    <location>
        <begin position="1517"/>
        <end position="1534"/>
    </location>
</feature>
<keyword evidence="7" id="KW-0677">Repeat</keyword>
<dbReference type="FunFam" id="2.60.40.10:FF:000032">
    <property type="entry name" value="palladin isoform X1"/>
    <property type="match status" value="1"/>
</dbReference>
<feature type="compositionally biased region" description="Basic and acidic residues" evidence="17">
    <location>
        <begin position="220"/>
        <end position="238"/>
    </location>
</feature>
<dbReference type="Gene3D" id="2.60.40.10">
    <property type="entry name" value="Immunoglobulins"/>
    <property type="match status" value="2"/>
</dbReference>
<feature type="domain" description="Alpha-type protein kinase" evidence="19">
    <location>
        <begin position="1966"/>
        <end position="2198"/>
    </location>
</feature>
<dbReference type="GO" id="GO:0010468">
    <property type="term" value="P:regulation of gene expression"/>
    <property type="evidence" value="ECO:0007669"/>
    <property type="project" value="Ensembl"/>
</dbReference>
<keyword evidence="11" id="KW-0393">Immunoglobulin domain</keyword>
<evidence type="ECO:0000256" key="3">
    <source>
        <dbReference type="ARBA" id="ARBA00012513"/>
    </source>
</evidence>
<dbReference type="Ensembl" id="ENSBGRT00000026333.1">
    <property type="protein sequence ID" value="ENSBGRP00000022815.1"/>
    <property type="gene ID" value="ENSBGRG00000014330.1"/>
</dbReference>
<accession>A0A8B9XKK0</accession>
<comment type="catalytic activity">
    <reaction evidence="13">
        <text>L-seryl-[protein] + ATP = O-phospho-L-seryl-[protein] + ADP + H(+)</text>
        <dbReference type="Rhea" id="RHEA:17989"/>
        <dbReference type="Rhea" id="RHEA-COMP:9863"/>
        <dbReference type="Rhea" id="RHEA-COMP:11604"/>
        <dbReference type="ChEBI" id="CHEBI:15378"/>
        <dbReference type="ChEBI" id="CHEBI:29999"/>
        <dbReference type="ChEBI" id="CHEBI:30616"/>
        <dbReference type="ChEBI" id="CHEBI:83421"/>
        <dbReference type="ChEBI" id="CHEBI:456216"/>
        <dbReference type="EC" id="2.7.11.1"/>
    </reaction>
</comment>
<dbReference type="GeneTree" id="ENSGT00940000160524"/>
<keyword evidence="8" id="KW-0418">Kinase</keyword>
<feature type="region of interest" description="Disordered" evidence="17">
    <location>
        <begin position="1632"/>
        <end position="1794"/>
    </location>
</feature>
<feature type="compositionally biased region" description="Basic and acidic residues" evidence="17">
    <location>
        <begin position="493"/>
        <end position="503"/>
    </location>
</feature>
<dbReference type="PANTHER" id="PTHR47091:SF2">
    <property type="entry name" value="ALPHA-PROTEIN KINASE 2"/>
    <property type="match status" value="1"/>
</dbReference>
<dbReference type="EC" id="2.7.11.1" evidence="3"/>
<feature type="compositionally biased region" description="Basic and acidic residues" evidence="17">
    <location>
        <begin position="1639"/>
        <end position="1661"/>
    </location>
</feature>
<dbReference type="GO" id="GO:0016323">
    <property type="term" value="C:basolateral plasma membrane"/>
    <property type="evidence" value="ECO:0007669"/>
    <property type="project" value="UniProtKB-SubCell"/>
</dbReference>
<dbReference type="GO" id="GO:0003007">
    <property type="term" value="P:heart morphogenesis"/>
    <property type="evidence" value="ECO:0007669"/>
    <property type="project" value="Ensembl"/>
</dbReference>
<dbReference type="InterPro" id="IPR004166">
    <property type="entry name" value="a-kinase_dom"/>
</dbReference>
<feature type="compositionally biased region" description="Polar residues" evidence="17">
    <location>
        <begin position="1206"/>
        <end position="1230"/>
    </location>
</feature>
<feature type="region of interest" description="Disordered" evidence="17">
    <location>
        <begin position="109"/>
        <end position="260"/>
    </location>
</feature>
<dbReference type="PROSITE" id="PS50835">
    <property type="entry name" value="IG_LIKE"/>
    <property type="match status" value="2"/>
</dbReference>
<evidence type="ECO:0000259" key="19">
    <source>
        <dbReference type="PROSITE" id="PS51158"/>
    </source>
</evidence>
<feature type="compositionally biased region" description="Polar residues" evidence="17">
    <location>
        <begin position="1664"/>
        <end position="1678"/>
    </location>
</feature>
<dbReference type="GO" id="GO:0030010">
    <property type="term" value="P:establishment of cell polarity"/>
    <property type="evidence" value="ECO:0007669"/>
    <property type="project" value="Ensembl"/>
</dbReference>
<feature type="compositionally biased region" description="Low complexity" evidence="17">
    <location>
        <begin position="655"/>
        <end position="671"/>
    </location>
</feature>
<feature type="region of interest" description="Disordered" evidence="17">
    <location>
        <begin position="812"/>
        <end position="858"/>
    </location>
</feature>
<protein>
    <recommendedName>
        <fullName evidence="15">Alpha-protein kinase 2</fullName>
        <ecNumber evidence="3">2.7.11.1</ecNumber>
    </recommendedName>
    <alternativeName>
        <fullName evidence="16">Heart alpha-protein kinase</fullName>
    </alternativeName>
</protein>
<feature type="compositionally biased region" description="Basic and acidic residues" evidence="17">
    <location>
        <begin position="698"/>
        <end position="717"/>
    </location>
</feature>
<name>A0A8B9XKK0_BOSMU</name>
<feature type="compositionally biased region" description="Basic and acidic residues" evidence="17">
    <location>
        <begin position="559"/>
        <end position="573"/>
    </location>
</feature>
<evidence type="ECO:0000256" key="8">
    <source>
        <dbReference type="ARBA" id="ARBA00022777"/>
    </source>
</evidence>
<evidence type="ECO:0000256" key="5">
    <source>
        <dbReference type="ARBA" id="ARBA00022527"/>
    </source>
</evidence>
<dbReference type="FunFam" id="3.20.200.10:FF:000005">
    <property type="entry name" value="Alpha-protein kinase 2"/>
    <property type="match status" value="1"/>
</dbReference>
<evidence type="ECO:0000313" key="20">
    <source>
        <dbReference type="Ensembl" id="ENSBGRP00000022815.1"/>
    </source>
</evidence>
<feature type="compositionally biased region" description="Basic and acidic residues" evidence="17">
    <location>
        <begin position="117"/>
        <end position="151"/>
    </location>
</feature>
<evidence type="ECO:0000256" key="7">
    <source>
        <dbReference type="ARBA" id="ARBA00022737"/>
    </source>
</evidence>
<dbReference type="InterPro" id="IPR011009">
    <property type="entry name" value="Kinase-like_dom_sf"/>
</dbReference>
<feature type="region of interest" description="Disordered" evidence="17">
    <location>
        <begin position="1099"/>
        <end position="1121"/>
    </location>
</feature>
<feature type="region of interest" description="Disordered" evidence="17">
    <location>
        <begin position="997"/>
        <end position="1020"/>
    </location>
</feature>
<evidence type="ECO:0000256" key="1">
    <source>
        <dbReference type="ARBA" id="ARBA00004187"/>
    </source>
</evidence>
<dbReference type="GO" id="GO:0055013">
    <property type="term" value="P:cardiac muscle cell development"/>
    <property type="evidence" value="ECO:0007669"/>
    <property type="project" value="Ensembl"/>
</dbReference>
<dbReference type="GO" id="GO:1905223">
    <property type="term" value="P:epicardium morphogenesis"/>
    <property type="evidence" value="ECO:0007669"/>
    <property type="project" value="Ensembl"/>
</dbReference>